<gene>
    <name evidence="2" type="ORF">GCM10008906_23160</name>
</gene>
<evidence type="ECO:0000313" key="3">
    <source>
        <dbReference type="Proteomes" id="UP001501510"/>
    </source>
</evidence>
<keyword evidence="1" id="KW-0472">Membrane</keyword>
<reference evidence="3" key="1">
    <citation type="journal article" date="2019" name="Int. J. Syst. Evol. Microbiol.">
        <title>The Global Catalogue of Microorganisms (GCM) 10K type strain sequencing project: providing services to taxonomists for standard genome sequencing and annotation.</title>
        <authorList>
            <consortium name="The Broad Institute Genomics Platform"/>
            <consortium name="The Broad Institute Genome Sequencing Center for Infectious Disease"/>
            <person name="Wu L."/>
            <person name="Ma J."/>
        </authorList>
    </citation>
    <scope>NUCLEOTIDE SEQUENCE [LARGE SCALE GENOMIC DNA]</scope>
    <source>
        <strain evidence="3">JCM 1407</strain>
    </source>
</reference>
<sequence>MGKSIVVLTSLVAILLALNTTVFRNKMVFLIVSGVCFVAISGTLVAKVLKYNK</sequence>
<feature type="transmembrane region" description="Helical" evidence="1">
    <location>
        <begin position="27"/>
        <end position="49"/>
    </location>
</feature>
<keyword evidence="1" id="KW-1133">Transmembrane helix</keyword>
<dbReference type="RefSeq" id="WP_343761757.1">
    <property type="nucleotide sequence ID" value="NZ_BAAACG010000010.1"/>
</dbReference>
<comment type="caution">
    <text evidence="2">The sequence shown here is derived from an EMBL/GenBank/DDBJ whole genome shotgun (WGS) entry which is preliminary data.</text>
</comment>
<evidence type="ECO:0000256" key="1">
    <source>
        <dbReference type="SAM" id="Phobius"/>
    </source>
</evidence>
<accession>A0ABP3USP8</accession>
<organism evidence="2 3">
    <name type="scientific">Clostridium oceanicum</name>
    <dbReference type="NCBI Taxonomy" id="1543"/>
    <lineage>
        <taxon>Bacteria</taxon>
        <taxon>Bacillati</taxon>
        <taxon>Bacillota</taxon>
        <taxon>Clostridia</taxon>
        <taxon>Eubacteriales</taxon>
        <taxon>Clostridiaceae</taxon>
        <taxon>Clostridium</taxon>
    </lineage>
</organism>
<dbReference type="Proteomes" id="UP001501510">
    <property type="component" value="Unassembled WGS sequence"/>
</dbReference>
<evidence type="ECO:0000313" key="2">
    <source>
        <dbReference type="EMBL" id="GAA0741690.1"/>
    </source>
</evidence>
<keyword evidence="1" id="KW-0812">Transmembrane</keyword>
<name>A0ABP3USP8_9CLOT</name>
<dbReference type="EMBL" id="BAAACG010000010">
    <property type="protein sequence ID" value="GAA0741690.1"/>
    <property type="molecule type" value="Genomic_DNA"/>
</dbReference>
<keyword evidence="3" id="KW-1185">Reference proteome</keyword>
<protein>
    <submittedName>
        <fullName evidence="2">Uncharacterized protein</fullName>
    </submittedName>
</protein>
<proteinExistence type="predicted"/>